<feature type="domain" description="PEP-utilising enzyme mobile" evidence="1">
    <location>
        <begin position="384"/>
        <end position="453"/>
    </location>
</feature>
<feature type="domain" description="Pyruvate phosphate dikinase AMP/ATP-binding" evidence="2">
    <location>
        <begin position="68"/>
        <end position="267"/>
    </location>
</feature>
<dbReference type="Gene3D" id="3.30.470.20">
    <property type="entry name" value="ATP-grasp fold, B domain"/>
    <property type="match status" value="1"/>
</dbReference>
<dbReference type="EMBL" id="JACCBF010000001">
    <property type="protein sequence ID" value="NYD31596.1"/>
    <property type="molecule type" value="Genomic_DNA"/>
</dbReference>
<keyword evidence="3" id="KW-0418">Kinase</keyword>
<dbReference type="Gene3D" id="3.50.30.10">
    <property type="entry name" value="Phosphohistidine domain"/>
    <property type="match status" value="1"/>
</dbReference>
<keyword evidence="3" id="KW-0808">Transferase</keyword>
<evidence type="ECO:0000313" key="4">
    <source>
        <dbReference type="Proteomes" id="UP000582231"/>
    </source>
</evidence>
<dbReference type="InterPro" id="IPR036637">
    <property type="entry name" value="Phosphohistidine_dom_sf"/>
</dbReference>
<organism evidence="3 4">
    <name type="scientific">Nocardioides kongjuensis</name>
    <dbReference type="NCBI Taxonomy" id="349522"/>
    <lineage>
        <taxon>Bacteria</taxon>
        <taxon>Bacillati</taxon>
        <taxon>Actinomycetota</taxon>
        <taxon>Actinomycetes</taxon>
        <taxon>Propionibacteriales</taxon>
        <taxon>Nocardioidaceae</taxon>
        <taxon>Nocardioides</taxon>
    </lineage>
</organism>
<evidence type="ECO:0000259" key="2">
    <source>
        <dbReference type="Pfam" id="PF01326"/>
    </source>
</evidence>
<protein>
    <submittedName>
        <fullName evidence="3">Pyruvate,orthophosphate dikinase</fullName>
        <ecNumber evidence="3">2.7.9.1</ecNumber>
    </submittedName>
</protein>
<dbReference type="InterPro" id="IPR008279">
    <property type="entry name" value="PEP-util_enz_mobile_dom"/>
</dbReference>
<dbReference type="NCBIfam" id="NF004531">
    <property type="entry name" value="PRK05878.1"/>
    <property type="match status" value="1"/>
</dbReference>
<dbReference type="SUPFAM" id="SSF56059">
    <property type="entry name" value="Glutathione synthetase ATP-binding domain-like"/>
    <property type="match status" value="1"/>
</dbReference>
<evidence type="ECO:0000313" key="3">
    <source>
        <dbReference type="EMBL" id="NYD31596.1"/>
    </source>
</evidence>
<dbReference type="InterPro" id="IPR010121">
    <property type="entry name" value="Pyruvate_phosphate_dikinase"/>
</dbReference>
<name>A0A852RQS0_9ACTN</name>
<dbReference type="PANTHER" id="PTHR22931">
    <property type="entry name" value="PHOSPHOENOLPYRUVATE DIKINASE-RELATED"/>
    <property type="match status" value="1"/>
</dbReference>
<dbReference type="PANTHER" id="PTHR22931:SF9">
    <property type="entry name" value="PYRUVATE, PHOSPHATE DIKINASE 1, CHLOROPLASTIC"/>
    <property type="match status" value="1"/>
</dbReference>
<dbReference type="GO" id="GO:0016301">
    <property type="term" value="F:kinase activity"/>
    <property type="evidence" value="ECO:0007669"/>
    <property type="project" value="UniProtKB-KW"/>
</dbReference>
<proteinExistence type="predicted"/>
<evidence type="ECO:0000259" key="1">
    <source>
        <dbReference type="Pfam" id="PF00391"/>
    </source>
</evidence>
<dbReference type="InterPro" id="IPR002192">
    <property type="entry name" value="PPDK_AMP/ATP-bd"/>
</dbReference>
<dbReference type="PROSITE" id="PS00370">
    <property type="entry name" value="PEP_ENZYMES_PHOS_SITE"/>
    <property type="match status" value="1"/>
</dbReference>
<dbReference type="SUPFAM" id="SSF52009">
    <property type="entry name" value="Phosphohistidine domain"/>
    <property type="match status" value="1"/>
</dbReference>
<dbReference type="InterPro" id="IPR013815">
    <property type="entry name" value="ATP_grasp_subdomain_1"/>
</dbReference>
<keyword evidence="3" id="KW-0670">Pyruvate</keyword>
<gene>
    <name evidence="3" type="ORF">BJ958_003142</name>
</gene>
<dbReference type="GO" id="GO:0005524">
    <property type="term" value="F:ATP binding"/>
    <property type="evidence" value="ECO:0007669"/>
    <property type="project" value="InterPro"/>
</dbReference>
<dbReference type="Gene3D" id="1.10.189.10">
    <property type="entry name" value="Pyruvate Phosphate Dikinase, domain 2"/>
    <property type="match status" value="1"/>
</dbReference>
<dbReference type="RefSeq" id="WP_179727883.1">
    <property type="nucleotide sequence ID" value="NZ_BAABEF010000001.1"/>
</dbReference>
<dbReference type="EC" id="2.7.9.1" evidence="3"/>
<reference evidence="3 4" key="1">
    <citation type="submission" date="2020-07" db="EMBL/GenBank/DDBJ databases">
        <title>Sequencing the genomes of 1000 actinobacteria strains.</title>
        <authorList>
            <person name="Klenk H.-P."/>
        </authorList>
    </citation>
    <scope>NUCLEOTIDE SEQUENCE [LARGE SCALE GENOMIC DNA]</scope>
    <source>
        <strain evidence="3 4">DSM 19082</strain>
    </source>
</reference>
<dbReference type="Pfam" id="PF00391">
    <property type="entry name" value="PEP-utilizers"/>
    <property type="match status" value="1"/>
</dbReference>
<comment type="caution">
    <text evidence="3">The sequence shown here is derived from an EMBL/GenBank/DDBJ whole genome shotgun (WGS) entry which is preliminary data.</text>
</comment>
<dbReference type="InterPro" id="IPR018274">
    <property type="entry name" value="PEP_util_AS"/>
</dbReference>
<dbReference type="Gene3D" id="3.30.1490.20">
    <property type="entry name" value="ATP-grasp fold, A domain"/>
    <property type="match status" value="1"/>
</dbReference>
<sequence>MATIDRPAIAAGITADVVRLDGSCDLDRAAIGGKAWSVNAMRALGLPVPPAVALTTGCCAAFYAADGTVPDDVWEQVRRGVAFLEEETGRSFGSTERPLLVSVRSGAPVSMPGMMDTVLNLGLTDATAAALVAESGDEAHVADTRERFVRQYQETVAEGPVPDDAWAQLRAAVAAVFGSWQSARAQTYRRTQGIADDLGTAVTVQAMVFGNLDDHSGTGVLFSRDPSTGEPAPFGEWLARGQGEDVVSGRVTPQPLAMLAEQMPAVHADLMKATATLEESGRDVQDIEFTVEGGRLWLLQTRSAKRTAAAAVRIAVDLVDEGVLTPAEAVAQVSAEQLQAVVEAASGAGVGTPVATGESACPGLAYGVAVADPDEAEERAEAGEDVILVRSATSPDDLHGMLAANGIVTEYGGATSHAAVVSREIARPCVVGCGAGTVESLVGREITVDGATGQVWEGRIESVAAEENPYLARLQAWAAEAE</sequence>
<keyword evidence="4" id="KW-1185">Reference proteome</keyword>
<accession>A0A852RQS0</accession>
<dbReference type="GO" id="GO:0050242">
    <property type="term" value="F:pyruvate, phosphate dikinase activity"/>
    <property type="evidence" value="ECO:0007669"/>
    <property type="project" value="UniProtKB-EC"/>
</dbReference>
<dbReference type="Pfam" id="PF01326">
    <property type="entry name" value="PPDK_N"/>
    <property type="match status" value="1"/>
</dbReference>
<dbReference type="AlphaFoldDB" id="A0A852RQS0"/>
<dbReference type="Proteomes" id="UP000582231">
    <property type="component" value="Unassembled WGS sequence"/>
</dbReference>